<sequence>MNVGRVAALFACLLQGACLALAVQPQGLAHRLHAPGGARDIPEGSVTAKLRGGSGGGQRLKYAHRTMQELVVDMAGFPLEEHFISTADGYVLGTYRIPSGQLPQHSSRQEDAAAAAAHGPGTIASANSACARPAVLLLHGLLDSSAAWVLNEPGQSLGFILADAGYDVWLGNSRGNAFSRNHTGLDPAYAPFWDFTWDDMAAYDVPAMVDYVLQQTGCARLAFVGHSQGTTQAFGALAANPGLRDRLSLAVMLAPAVHMRFIQSPALRVLAAMDADTLFTLLGVSEFLPSRRATADIFGQLCRQTPAVCTSIITAIAGFNADNMNMTRLPMMVQYAPSGTSVKNLAHWAQAIRKSRQRQRPLFQQYDYGTVCNTPAGLPQTCNMRVYHSVEPPSYQLGDIRSPPLAVFYGGRDRLADAADVATLLAALPAGAVVYSQVEPSYEHIDFTWGIDASTRVYPAVLDLLRMYP</sequence>
<evidence type="ECO:0000256" key="4">
    <source>
        <dbReference type="ARBA" id="ARBA00022963"/>
    </source>
</evidence>
<evidence type="ECO:0000313" key="9">
    <source>
        <dbReference type="EMBL" id="KAI3426241.1"/>
    </source>
</evidence>
<keyword evidence="6" id="KW-0325">Glycoprotein</keyword>
<evidence type="ECO:0000256" key="6">
    <source>
        <dbReference type="ARBA" id="ARBA00023180"/>
    </source>
</evidence>
<organism evidence="9 10">
    <name type="scientific">Chlorella vulgaris</name>
    <name type="common">Green alga</name>
    <dbReference type="NCBI Taxonomy" id="3077"/>
    <lineage>
        <taxon>Eukaryota</taxon>
        <taxon>Viridiplantae</taxon>
        <taxon>Chlorophyta</taxon>
        <taxon>core chlorophytes</taxon>
        <taxon>Trebouxiophyceae</taxon>
        <taxon>Chlorellales</taxon>
        <taxon>Chlorellaceae</taxon>
        <taxon>Chlorella clade</taxon>
        <taxon>Chlorella</taxon>
    </lineage>
</organism>
<evidence type="ECO:0000256" key="2">
    <source>
        <dbReference type="ARBA" id="ARBA00022729"/>
    </source>
</evidence>
<dbReference type="OrthoDB" id="9974421at2759"/>
<dbReference type="Proteomes" id="UP001055712">
    <property type="component" value="Unassembled WGS sequence"/>
</dbReference>
<dbReference type="SUPFAM" id="SSF53474">
    <property type="entry name" value="alpha/beta-Hydrolases"/>
    <property type="match status" value="1"/>
</dbReference>
<proteinExistence type="inferred from homology"/>
<dbReference type="AlphaFoldDB" id="A0A9D4YU97"/>
<reference evidence="9" key="2">
    <citation type="submission" date="2020-11" db="EMBL/GenBank/DDBJ databases">
        <authorList>
            <person name="Cecchin M."/>
            <person name="Marcolungo L."/>
            <person name="Rossato M."/>
            <person name="Girolomoni L."/>
            <person name="Cosentino E."/>
            <person name="Cuine S."/>
            <person name="Li-Beisson Y."/>
            <person name="Delledonne M."/>
            <person name="Ballottari M."/>
        </authorList>
    </citation>
    <scope>NUCLEOTIDE SEQUENCE</scope>
    <source>
        <strain evidence="9">211/11P</strain>
        <tissue evidence="9">Whole cell</tissue>
    </source>
</reference>
<comment type="caution">
    <text evidence="9">The sequence shown here is derived from an EMBL/GenBank/DDBJ whole genome shotgun (WGS) entry which is preliminary data.</text>
</comment>
<keyword evidence="5" id="KW-0443">Lipid metabolism</keyword>
<evidence type="ECO:0000313" key="10">
    <source>
        <dbReference type="Proteomes" id="UP001055712"/>
    </source>
</evidence>
<keyword evidence="3" id="KW-0378">Hydrolase</keyword>
<dbReference type="Pfam" id="PF04083">
    <property type="entry name" value="Abhydro_lipase"/>
    <property type="match status" value="1"/>
</dbReference>
<comment type="similarity">
    <text evidence="1">Belongs to the AB hydrolase superfamily. Lipase family.</text>
</comment>
<evidence type="ECO:0000259" key="8">
    <source>
        <dbReference type="Pfam" id="PF04083"/>
    </source>
</evidence>
<accession>A0A9D4YU97</accession>
<keyword evidence="10" id="KW-1185">Reference proteome</keyword>
<dbReference type="Gene3D" id="3.40.50.1820">
    <property type="entry name" value="alpha/beta hydrolase"/>
    <property type="match status" value="1"/>
</dbReference>
<feature type="signal peptide" evidence="7">
    <location>
        <begin position="1"/>
        <end position="22"/>
    </location>
</feature>
<feature type="domain" description="Partial AB-hydrolase lipase" evidence="8">
    <location>
        <begin position="74"/>
        <end position="151"/>
    </location>
</feature>
<evidence type="ECO:0000256" key="5">
    <source>
        <dbReference type="ARBA" id="ARBA00023098"/>
    </source>
</evidence>
<dbReference type="GO" id="GO:0016042">
    <property type="term" value="P:lipid catabolic process"/>
    <property type="evidence" value="ECO:0007669"/>
    <property type="project" value="UniProtKB-KW"/>
</dbReference>
<evidence type="ECO:0000256" key="3">
    <source>
        <dbReference type="ARBA" id="ARBA00022801"/>
    </source>
</evidence>
<gene>
    <name evidence="9" type="ORF">D9Q98_008617</name>
</gene>
<evidence type="ECO:0000256" key="7">
    <source>
        <dbReference type="SAM" id="SignalP"/>
    </source>
</evidence>
<keyword evidence="2 7" id="KW-0732">Signal</keyword>
<dbReference type="GO" id="GO:0016787">
    <property type="term" value="F:hydrolase activity"/>
    <property type="evidence" value="ECO:0007669"/>
    <property type="project" value="UniProtKB-KW"/>
</dbReference>
<reference evidence="9" key="1">
    <citation type="journal article" date="2019" name="Plant J.">
        <title>Chlorella vulgaris genome assembly and annotation reveals the molecular basis for metabolic acclimation to high light conditions.</title>
        <authorList>
            <person name="Cecchin M."/>
            <person name="Marcolungo L."/>
            <person name="Rossato M."/>
            <person name="Girolomoni L."/>
            <person name="Cosentino E."/>
            <person name="Cuine S."/>
            <person name="Li-Beisson Y."/>
            <person name="Delledonne M."/>
            <person name="Ballottari M."/>
        </authorList>
    </citation>
    <scope>NUCLEOTIDE SEQUENCE</scope>
    <source>
        <strain evidence="9">211/11P</strain>
    </source>
</reference>
<name>A0A9D4YU97_CHLVU</name>
<feature type="chain" id="PRO_5039192476" description="Partial AB-hydrolase lipase domain-containing protein" evidence="7">
    <location>
        <begin position="23"/>
        <end position="469"/>
    </location>
</feature>
<dbReference type="InterPro" id="IPR029058">
    <property type="entry name" value="AB_hydrolase_fold"/>
</dbReference>
<dbReference type="PANTHER" id="PTHR11005">
    <property type="entry name" value="LYSOSOMAL ACID LIPASE-RELATED"/>
    <property type="match status" value="1"/>
</dbReference>
<dbReference type="FunFam" id="3.40.50.1820:FF:000057">
    <property type="entry name" value="Lipase"/>
    <property type="match status" value="1"/>
</dbReference>
<evidence type="ECO:0000256" key="1">
    <source>
        <dbReference type="ARBA" id="ARBA00010701"/>
    </source>
</evidence>
<protein>
    <recommendedName>
        <fullName evidence="8">Partial AB-hydrolase lipase domain-containing protein</fullName>
    </recommendedName>
</protein>
<keyword evidence="4" id="KW-0442">Lipid degradation</keyword>
<dbReference type="EMBL" id="SIDB01000011">
    <property type="protein sequence ID" value="KAI3426241.1"/>
    <property type="molecule type" value="Genomic_DNA"/>
</dbReference>
<dbReference type="InterPro" id="IPR006693">
    <property type="entry name" value="AB_hydrolase_lipase"/>
</dbReference>